<dbReference type="InterPro" id="IPR049023">
    <property type="entry name" value="AMG1_II"/>
</dbReference>
<dbReference type="FunFam" id="3.30.310.50:FF:000003">
    <property type="entry name" value="Phosphoacetylglucosamine mutase"/>
    <property type="match status" value="1"/>
</dbReference>
<organism evidence="23 24">
    <name type="scientific">Phaeomoniella chlamydospora</name>
    <name type="common">Phaeoacremonium chlamydosporum</name>
    <dbReference type="NCBI Taxonomy" id="158046"/>
    <lineage>
        <taxon>Eukaryota</taxon>
        <taxon>Fungi</taxon>
        <taxon>Dikarya</taxon>
        <taxon>Ascomycota</taxon>
        <taxon>Pezizomycotina</taxon>
        <taxon>Eurotiomycetes</taxon>
        <taxon>Chaetothyriomycetidae</taxon>
        <taxon>Phaeomoniellales</taxon>
        <taxon>Phaeomoniellaceae</taxon>
        <taxon>Phaeomoniella</taxon>
    </lineage>
</organism>
<dbReference type="CDD" id="cd03086">
    <property type="entry name" value="PGM3"/>
    <property type="match status" value="1"/>
</dbReference>
<feature type="domain" description="Alpha-D-phosphohexomutase alpha/beta/alpha" evidence="20">
    <location>
        <begin position="88"/>
        <end position="131"/>
    </location>
</feature>
<dbReference type="PANTHER" id="PTHR45955">
    <property type="entry name" value="PHOSPHOACETYLGLUCOSAMINE MUTASE"/>
    <property type="match status" value="1"/>
</dbReference>
<keyword evidence="24" id="KW-1185">Reference proteome</keyword>
<evidence type="ECO:0000259" key="22">
    <source>
        <dbReference type="Pfam" id="PF21405"/>
    </source>
</evidence>
<dbReference type="PANTHER" id="PTHR45955:SF1">
    <property type="entry name" value="PHOSPHOACETYLGLUCOSAMINE MUTASE"/>
    <property type="match status" value="1"/>
</dbReference>
<dbReference type="InterPro" id="IPR036900">
    <property type="entry name" value="A-D-PHexomutase_C_sf"/>
</dbReference>
<dbReference type="InterPro" id="IPR005843">
    <property type="entry name" value="A-D-PHexomutase_C"/>
</dbReference>
<evidence type="ECO:0000256" key="13">
    <source>
        <dbReference type="ARBA" id="ARBA00059527"/>
    </source>
</evidence>
<dbReference type="GO" id="GO:0006048">
    <property type="term" value="P:UDP-N-acetylglucosamine biosynthetic process"/>
    <property type="evidence" value="ECO:0007669"/>
    <property type="project" value="UniProtKB-UniRule"/>
</dbReference>
<feature type="binding site" evidence="17">
    <location>
        <position position="335"/>
    </location>
    <ligand>
        <name>Mg(2+)</name>
        <dbReference type="ChEBI" id="CHEBI:18420"/>
    </ligand>
</feature>
<evidence type="ECO:0000256" key="12">
    <source>
        <dbReference type="ARBA" id="ARBA00032065"/>
    </source>
</evidence>
<dbReference type="FunFam" id="3.40.120.10:FF:000023">
    <property type="entry name" value="Phosphoacetylglucosamine mutase"/>
    <property type="match status" value="1"/>
</dbReference>
<dbReference type="InterPro" id="IPR049022">
    <property type="entry name" value="AMG1_III"/>
</dbReference>
<comment type="similarity">
    <text evidence="3 14">Belongs to the phosphohexose mutase family.</text>
</comment>
<dbReference type="AlphaFoldDB" id="A0A0G2GWJ7"/>
<dbReference type="GO" id="GO:0000287">
    <property type="term" value="F:magnesium ion binding"/>
    <property type="evidence" value="ECO:0007669"/>
    <property type="project" value="InterPro"/>
</dbReference>
<keyword evidence="7 14" id="KW-0460">Magnesium</keyword>
<feature type="domain" description="Phosphoacetylglucosamine mutase AMG1" evidence="21">
    <location>
        <begin position="354"/>
        <end position="492"/>
    </location>
</feature>
<evidence type="ECO:0000256" key="15">
    <source>
        <dbReference type="PIRSR" id="PIRSR016408-1"/>
    </source>
</evidence>
<evidence type="ECO:0000256" key="17">
    <source>
        <dbReference type="PIRSR" id="PIRSR016408-3"/>
    </source>
</evidence>
<dbReference type="GO" id="GO:0071555">
    <property type="term" value="P:cell wall organization"/>
    <property type="evidence" value="ECO:0007669"/>
    <property type="project" value="UniProtKB-KW"/>
</dbReference>
<evidence type="ECO:0000256" key="4">
    <source>
        <dbReference type="ARBA" id="ARBA00012731"/>
    </source>
</evidence>
<evidence type="ECO:0000256" key="5">
    <source>
        <dbReference type="ARBA" id="ARBA00022553"/>
    </source>
</evidence>
<evidence type="ECO:0000256" key="11">
    <source>
        <dbReference type="ARBA" id="ARBA00031926"/>
    </source>
</evidence>
<dbReference type="InterPro" id="IPR016657">
    <property type="entry name" value="PAGM"/>
</dbReference>
<dbReference type="Proteomes" id="UP000053317">
    <property type="component" value="Unassembled WGS sequence"/>
</dbReference>
<dbReference type="Pfam" id="PF02878">
    <property type="entry name" value="PGM_PMM_I"/>
    <property type="match status" value="2"/>
</dbReference>
<feature type="binding site" description="via phosphate group" evidence="17">
    <location>
        <position position="110"/>
    </location>
    <ligand>
        <name>Mg(2+)</name>
        <dbReference type="ChEBI" id="CHEBI:18420"/>
    </ligand>
</feature>
<evidence type="ECO:0000256" key="14">
    <source>
        <dbReference type="PIRNR" id="PIRNR016408"/>
    </source>
</evidence>
<dbReference type="Gene3D" id="3.40.120.10">
    <property type="entry name" value="Alpha-D-Glucose-1,6-Bisphosphate, subunit A, domain 3"/>
    <property type="match status" value="2"/>
</dbReference>
<reference evidence="23 24" key="2">
    <citation type="submission" date="2015-05" db="EMBL/GenBank/DDBJ databases">
        <authorList>
            <person name="Morales-Cruz A."/>
            <person name="Amrine K.C."/>
            <person name="Cantu D."/>
        </authorList>
    </citation>
    <scope>NUCLEOTIDE SEQUENCE [LARGE SCALE GENOMIC DNA]</scope>
    <source>
        <strain evidence="23">UCRPC4</strain>
    </source>
</reference>
<dbReference type="InterPro" id="IPR016055">
    <property type="entry name" value="A-D-PHexomutase_a/b/a-I/II/III"/>
</dbReference>
<keyword evidence="5" id="KW-0597">Phosphoprotein</keyword>
<evidence type="ECO:0000313" key="24">
    <source>
        <dbReference type="Proteomes" id="UP000053317"/>
    </source>
</evidence>
<dbReference type="PIRSF" id="PIRSF016408">
    <property type="entry name" value="PAGM"/>
    <property type="match status" value="1"/>
</dbReference>
<dbReference type="EMBL" id="LCWF01000023">
    <property type="protein sequence ID" value="KKY27593.1"/>
    <property type="molecule type" value="Genomic_DNA"/>
</dbReference>
<dbReference type="SUPFAM" id="SSF55957">
    <property type="entry name" value="Phosphoglucomutase, C-terminal domain"/>
    <property type="match status" value="1"/>
</dbReference>
<feature type="binding site" evidence="16">
    <location>
        <begin position="553"/>
        <end position="557"/>
    </location>
    <ligand>
        <name>substrate</name>
    </ligand>
</feature>
<keyword evidence="6 14" id="KW-0479">Metal-binding</keyword>
<evidence type="ECO:0000256" key="2">
    <source>
        <dbReference type="ARBA" id="ARBA00004865"/>
    </source>
</evidence>
<feature type="active site" description="Phosphoserine intermediate" evidence="15">
    <location>
        <position position="110"/>
    </location>
</feature>
<dbReference type="InterPro" id="IPR005844">
    <property type="entry name" value="A-D-PHexomutase_a/b/a-I"/>
</dbReference>
<proteinExistence type="inferred from homology"/>
<evidence type="ECO:0000256" key="1">
    <source>
        <dbReference type="ARBA" id="ARBA00000558"/>
    </source>
</evidence>
<dbReference type="InterPro" id="IPR016066">
    <property type="entry name" value="A-D-PHexomutase_CS"/>
</dbReference>
<reference evidence="23 24" key="1">
    <citation type="submission" date="2015-05" db="EMBL/GenBank/DDBJ databases">
        <title>Distinctive expansion of gene families associated with plant cell wall degradation and secondary metabolism in the genomes of grapevine trunk pathogens.</title>
        <authorList>
            <person name="Lawrence D.P."/>
            <person name="Travadon R."/>
            <person name="Rolshausen P.E."/>
            <person name="Baumgartner K."/>
        </authorList>
    </citation>
    <scope>NUCLEOTIDE SEQUENCE [LARGE SCALE GENOMIC DNA]</scope>
    <source>
        <strain evidence="23">UCRPC4</strain>
    </source>
</reference>
<feature type="binding site" evidence="16">
    <location>
        <begin position="428"/>
        <end position="430"/>
    </location>
    <ligand>
        <name>substrate</name>
    </ligand>
</feature>
<dbReference type="PROSITE" id="PS00710">
    <property type="entry name" value="PGM_PMM"/>
    <property type="match status" value="1"/>
</dbReference>
<comment type="pathway">
    <text evidence="2 14">Nucleotide-sugar biosynthesis; UDP-N-acetyl-alpha-D-glucosamine biosynthesis; N-acetyl-alpha-D-glucosamine 1-phosphate from alpha-D-glucosamine 6-phosphate (route I): step 2/2.</text>
</comment>
<dbReference type="EC" id="5.4.2.3" evidence="4 14"/>
<evidence type="ECO:0000313" key="23">
    <source>
        <dbReference type="EMBL" id="KKY27593.1"/>
    </source>
</evidence>
<feature type="domain" description="Alpha-D-phosphohexomutase alpha/beta/alpha" evidence="20">
    <location>
        <begin position="159"/>
        <end position="222"/>
    </location>
</feature>
<evidence type="ECO:0000256" key="8">
    <source>
        <dbReference type="ARBA" id="ARBA00023235"/>
    </source>
</evidence>
<dbReference type="Pfam" id="PF00408">
    <property type="entry name" value="PGM_PMM_IV"/>
    <property type="match status" value="1"/>
</dbReference>
<feature type="domain" description="Phosphoacetylglucosamine mutase AMG1" evidence="22">
    <location>
        <begin position="237"/>
        <end position="340"/>
    </location>
</feature>
<protein>
    <recommendedName>
        <fullName evidence="4 14">Phosphoacetylglucosamine mutase</fullName>
        <shortName evidence="14">PAGM</shortName>
        <ecNumber evidence="4 14">5.4.2.3</ecNumber>
    </recommendedName>
    <alternativeName>
        <fullName evidence="12 14">Acetylglucosamine phosphomutase</fullName>
    </alternativeName>
    <alternativeName>
        <fullName evidence="11 14">N-acetylglucosamine-phosphate mutase</fullName>
    </alternativeName>
</protein>
<evidence type="ECO:0000259" key="19">
    <source>
        <dbReference type="Pfam" id="PF00408"/>
    </source>
</evidence>
<evidence type="ECO:0000256" key="16">
    <source>
        <dbReference type="PIRSR" id="PIRSR016408-2"/>
    </source>
</evidence>
<evidence type="ECO:0000256" key="9">
    <source>
        <dbReference type="ARBA" id="ARBA00023277"/>
    </source>
</evidence>
<feature type="binding site" evidence="17">
    <location>
        <position position="333"/>
    </location>
    <ligand>
        <name>Mg(2+)</name>
        <dbReference type="ChEBI" id="CHEBI:18420"/>
    </ligand>
</feature>
<dbReference type="Pfam" id="PF21404">
    <property type="entry name" value="AMG1_III"/>
    <property type="match status" value="1"/>
</dbReference>
<evidence type="ECO:0000259" key="21">
    <source>
        <dbReference type="Pfam" id="PF21404"/>
    </source>
</evidence>
<evidence type="ECO:0000256" key="3">
    <source>
        <dbReference type="ARBA" id="ARBA00010231"/>
    </source>
</evidence>
<feature type="binding site" evidence="17">
    <location>
        <position position="337"/>
    </location>
    <ligand>
        <name>Mg(2+)</name>
        <dbReference type="ChEBI" id="CHEBI:18420"/>
    </ligand>
</feature>
<evidence type="ECO:0000259" key="20">
    <source>
        <dbReference type="Pfam" id="PF02878"/>
    </source>
</evidence>
<name>A0A0G2GWJ7_PHACM</name>
<comment type="catalytic activity">
    <reaction evidence="1 14">
        <text>N-acetyl-alpha-D-glucosamine 1-phosphate = N-acetyl-D-glucosamine 6-phosphate</text>
        <dbReference type="Rhea" id="RHEA:23804"/>
        <dbReference type="ChEBI" id="CHEBI:57513"/>
        <dbReference type="ChEBI" id="CHEBI:57776"/>
        <dbReference type="EC" id="5.4.2.3"/>
    </reaction>
</comment>
<keyword evidence="8 14" id="KW-0413">Isomerase</keyword>
<dbReference type="Pfam" id="PF21405">
    <property type="entry name" value="AMG1_II"/>
    <property type="match status" value="1"/>
</dbReference>
<keyword evidence="9" id="KW-0119">Carbohydrate metabolism</keyword>
<evidence type="ECO:0000256" key="18">
    <source>
        <dbReference type="SAM" id="MobiDB-lite"/>
    </source>
</evidence>
<gene>
    <name evidence="23" type="ORF">UCRPC4_g01035</name>
</gene>
<dbReference type="UniPathway" id="UPA00113">
    <property type="reaction ID" value="UER00530"/>
</dbReference>
<dbReference type="GO" id="GO:0004610">
    <property type="term" value="F:phosphoacetylglucosamine mutase activity"/>
    <property type="evidence" value="ECO:0007669"/>
    <property type="project" value="UniProtKB-UniRule"/>
</dbReference>
<dbReference type="Gene3D" id="3.30.310.50">
    <property type="entry name" value="Alpha-D-phosphohexomutase, C-terminal domain"/>
    <property type="match status" value="1"/>
</dbReference>
<comment type="cofactor">
    <cofactor evidence="14 17">
        <name>Mg(2+)</name>
        <dbReference type="ChEBI" id="CHEBI:18420"/>
    </cofactor>
    <text evidence="14 17">Binds 1 Mg(2+) ion per subunit.</text>
</comment>
<comment type="caution">
    <text evidence="23">The sequence shown here is derived from an EMBL/GenBank/DDBJ whole genome shotgun (WGS) entry which is preliminary data.</text>
</comment>
<evidence type="ECO:0000256" key="10">
    <source>
        <dbReference type="ARBA" id="ARBA00023316"/>
    </source>
</evidence>
<dbReference type="FunFam" id="3.40.120.10:FF:000013">
    <property type="entry name" value="Phosphoacetylglucosamine mutase"/>
    <property type="match status" value="1"/>
</dbReference>
<dbReference type="SUPFAM" id="SSF53738">
    <property type="entry name" value="Phosphoglucomutase, first 3 domains"/>
    <property type="match status" value="3"/>
</dbReference>
<sequence length="589" mass="64594">MPSKAPKEFSTQAAPKNEDEKRHPWGKWPPDIIPSHPTNNSILDRKPLKRELKAKMAKAIKDAITPYPKPAGLVYDDQGLDHVVFTVGLMAALRSKKCDGAVIGVMITASHNPAEDNGVKIVDPAGEMLEASWEVHATTLANLENDQVAKGYEDAFNVLLADAITDMRNQKSRVVFARDSRESGPHLVAALKAALIAVDVEFQDYGYLTTPQLHYMVRCHNYLKSPQYYFGKPTEEGYYEKMADSFKKVISGRTIKGSLTVDCANGIGGPKLRQLLKYLPSAKDGGIDIKVINDDVITPTALNHDCGADYVKTRQRAPPSSKAGPLERCCSLDGDADRVVYYFVDDRGVFTLLDGDRIATLAALFIAEQVRAAGLEGLQIGVVQTAYANGASTEYINKVLKLDVECASTGVKHLHAAAHRFDIGVYFEANGHGTVLFSDETIQRLKTTSPTSPTRKHALETLVALTDLINQAVGDALSDMLLTEVALAAKSWTPVEWKNTYIDLPNRLVKVSVADRGIFKTEYGERRLIQPEGCQEQIDLAVRARQGGRSFARASGTENAVRVYAEAYNQEDAESLARQVGKIVEEFGK</sequence>
<accession>A0A0G2GWJ7</accession>
<comment type="function">
    <text evidence="13 14">Catalyzes the conversion of GlcNAc-6-P into GlcNAc-1-P during the synthesis of uridine diphosphate/UDP-GlcNAc, which is a biosynthetic precursor of chitin and also supplies the amino sugars for N-linked oligosaccharides of glycoproteins.</text>
</comment>
<keyword evidence="10" id="KW-0961">Cell wall biogenesis/degradation</keyword>
<feature type="binding site" evidence="16">
    <location>
        <position position="562"/>
    </location>
    <ligand>
        <name>substrate</name>
    </ligand>
</feature>
<dbReference type="OrthoDB" id="1928at2759"/>
<evidence type="ECO:0000256" key="7">
    <source>
        <dbReference type="ARBA" id="ARBA00022842"/>
    </source>
</evidence>
<feature type="domain" description="Alpha-D-phosphohexomutase C-terminal" evidence="19">
    <location>
        <begin position="532"/>
        <end position="580"/>
    </location>
</feature>
<feature type="region of interest" description="Disordered" evidence="18">
    <location>
        <begin position="1"/>
        <end position="46"/>
    </location>
</feature>
<dbReference type="GO" id="GO:0005975">
    <property type="term" value="P:carbohydrate metabolic process"/>
    <property type="evidence" value="ECO:0007669"/>
    <property type="project" value="InterPro"/>
</dbReference>
<evidence type="ECO:0000256" key="6">
    <source>
        <dbReference type="ARBA" id="ARBA00022723"/>
    </source>
</evidence>